<evidence type="ECO:0000256" key="1">
    <source>
        <dbReference type="ARBA" id="ARBA00022714"/>
    </source>
</evidence>
<dbReference type="HOGENOM" id="CLU_039484_1_2_6"/>
<gene>
    <name evidence="7" type="ordered locus">Fraau_3037</name>
</gene>
<dbReference type="GO" id="GO:0005506">
    <property type="term" value="F:iron ion binding"/>
    <property type="evidence" value="ECO:0007669"/>
    <property type="project" value="InterPro"/>
</dbReference>
<evidence type="ECO:0000256" key="5">
    <source>
        <dbReference type="ARBA" id="ARBA00023014"/>
    </source>
</evidence>
<dbReference type="Proteomes" id="UP000005234">
    <property type="component" value="Chromosome"/>
</dbReference>
<name>H8L3J6_FRAAD</name>
<dbReference type="Gene3D" id="3.90.380.10">
    <property type="entry name" value="Naphthalene 1,2-dioxygenase Alpha Subunit, Chain A, domain 1"/>
    <property type="match status" value="1"/>
</dbReference>
<dbReference type="SUPFAM" id="SSF50022">
    <property type="entry name" value="ISP domain"/>
    <property type="match status" value="1"/>
</dbReference>
<accession>H8L3J6</accession>
<dbReference type="PANTHER" id="PTHR21266">
    <property type="entry name" value="IRON-SULFUR DOMAIN CONTAINING PROTEIN"/>
    <property type="match status" value="1"/>
</dbReference>
<evidence type="ECO:0000256" key="4">
    <source>
        <dbReference type="ARBA" id="ARBA00023004"/>
    </source>
</evidence>
<protein>
    <submittedName>
        <fullName evidence="7">Ring-hydroxylating dioxygenase, large terminal subunit</fullName>
    </submittedName>
</protein>
<dbReference type="GO" id="GO:0051537">
    <property type="term" value="F:2 iron, 2 sulfur cluster binding"/>
    <property type="evidence" value="ECO:0007669"/>
    <property type="project" value="UniProtKB-KW"/>
</dbReference>
<dbReference type="InterPro" id="IPR044043">
    <property type="entry name" value="VanA_C_cat"/>
</dbReference>
<keyword evidence="4" id="KW-0408">Iron</keyword>
<keyword evidence="3" id="KW-0560">Oxidoreductase</keyword>
<dbReference type="InterPro" id="IPR015881">
    <property type="entry name" value="ARHD_Rieske_2Fe_2S"/>
</dbReference>
<dbReference type="SUPFAM" id="SSF55961">
    <property type="entry name" value="Bet v1-like"/>
    <property type="match status" value="1"/>
</dbReference>
<keyword evidence="1" id="KW-0001">2Fe-2S</keyword>
<evidence type="ECO:0000313" key="7">
    <source>
        <dbReference type="EMBL" id="AFC87365.1"/>
    </source>
</evidence>
<evidence type="ECO:0000256" key="3">
    <source>
        <dbReference type="ARBA" id="ARBA00023002"/>
    </source>
</evidence>
<dbReference type="OrthoDB" id="9769355at2"/>
<dbReference type="Gene3D" id="2.102.10.10">
    <property type="entry name" value="Rieske [2Fe-2S] iron-sulphur domain"/>
    <property type="match status" value="1"/>
</dbReference>
<dbReference type="STRING" id="767434.Fraau_3037"/>
<organism evidence="7 8">
    <name type="scientific">Frateuria aurantia (strain ATCC 33424 / DSM 6220 / KCTC 2777 / LMG 1558 / NBRC 3245 / NCIMB 13370)</name>
    <name type="common">Acetobacter aurantius</name>
    <dbReference type="NCBI Taxonomy" id="767434"/>
    <lineage>
        <taxon>Bacteria</taxon>
        <taxon>Pseudomonadati</taxon>
        <taxon>Pseudomonadota</taxon>
        <taxon>Gammaproteobacteria</taxon>
        <taxon>Lysobacterales</taxon>
        <taxon>Rhodanobacteraceae</taxon>
        <taxon>Frateuria</taxon>
    </lineage>
</organism>
<keyword evidence="2" id="KW-0479">Metal-binding</keyword>
<dbReference type="Pfam" id="PF19112">
    <property type="entry name" value="VanA_C"/>
    <property type="match status" value="1"/>
</dbReference>
<dbReference type="InterPro" id="IPR050584">
    <property type="entry name" value="Cholesterol_7-desaturase"/>
</dbReference>
<evidence type="ECO:0000259" key="6">
    <source>
        <dbReference type="PROSITE" id="PS51296"/>
    </source>
</evidence>
<dbReference type="PROSITE" id="PS51296">
    <property type="entry name" value="RIESKE"/>
    <property type="match status" value="1"/>
</dbReference>
<dbReference type="PANTHER" id="PTHR21266:SF57">
    <property type="entry name" value="3-CHLOROBENZOATE-3,4-DIOXYGENASE"/>
    <property type="match status" value="1"/>
</dbReference>
<dbReference type="AlphaFoldDB" id="H8L3J6"/>
<dbReference type="EMBL" id="CP003350">
    <property type="protein sequence ID" value="AFC87365.1"/>
    <property type="molecule type" value="Genomic_DNA"/>
</dbReference>
<keyword evidence="7" id="KW-0223">Dioxygenase</keyword>
<evidence type="ECO:0000313" key="8">
    <source>
        <dbReference type="Proteomes" id="UP000005234"/>
    </source>
</evidence>
<dbReference type="InterPro" id="IPR017941">
    <property type="entry name" value="Rieske_2Fe-2S"/>
</dbReference>
<dbReference type="GO" id="GO:0051213">
    <property type="term" value="F:dioxygenase activity"/>
    <property type="evidence" value="ECO:0007669"/>
    <property type="project" value="UniProtKB-KW"/>
</dbReference>
<evidence type="ECO:0000256" key="2">
    <source>
        <dbReference type="ARBA" id="ARBA00022723"/>
    </source>
</evidence>
<keyword evidence="5" id="KW-0411">Iron-sulfur</keyword>
<dbReference type="InterPro" id="IPR036922">
    <property type="entry name" value="Rieske_2Fe-2S_sf"/>
</dbReference>
<dbReference type="KEGG" id="fau:Fraau_3037"/>
<sequence length="345" mass="38876">MPISASAVQPPRRLSFSLEDWTILSQHWYPVAIAETLGEQPLAVTLLDYPLVLWRAQGLIHAARDLCSHRGVPLSKGWVEDGLIVCPYHGLRYAGDGRCRKIPAHPEITPSPRFQLPVFPVVERYGLIWTSLASTDPAGIPPFEAWNQAEYRRILPPSVDIHGSAGRQVEGFVDVAHFAWIHHEAFASRDQPVVPDYTARLTDYGVHAEYRSAVPNYPKGAVNKAPEGFVWLREFDVYPPFTARLIVHFPDQDRLWILNAACPVSAHETRLFVPIAQNFNHEVPAEAIHAFNAQIFAEDQAMIEIQKPEDLPLDLADEAHFPADRSSTAYRRSLARMGLSFHFTR</sequence>
<proteinExistence type="predicted"/>
<keyword evidence="8" id="KW-1185">Reference proteome</keyword>
<reference evidence="7" key="1">
    <citation type="submission" date="2012-02" db="EMBL/GenBank/DDBJ databases">
        <title>The complete genome of Frateuria aurantia DSM 6220.</title>
        <authorList>
            <consortium name="US DOE Joint Genome Institute (JGI-PGF)"/>
            <person name="Lucas S."/>
            <person name="Copeland A."/>
            <person name="Lapidus A."/>
            <person name="Glavina del Rio T."/>
            <person name="Dalin E."/>
            <person name="Tice H."/>
            <person name="Bruce D."/>
            <person name="Goodwin L."/>
            <person name="Pitluck S."/>
            <person name="Peters L."/>
            <person name="Ovchinnikova G."/>
            <person name="Teshima H."/>
            <person name="Kyrpides N."/>
            <person name="Mavromatis K."/>
            <person name="Ivanova N."/>
            <person name="Brettin T."/>
            <person name="Detter J.C."/>
            <person name="Han C."/>
            <person name="Larimer F."/>
            <person name="Land M."/>
            <person name="Hauser L."/>
            <person name="Markowitz V."/>
            <person name="Cheng J.-F."/>
            <person name="Hugenholtz P."/>
            <person name="Woyke T."/>
            <person name="Wu D."/>
            <person name="Brambilla E."/>
            <person name="Klenk H.-P."/>
            <person name="Eisen J.A."/>
        </authorList>
    </citation>
    <scope>NUCLEOTIDE SEQUENCE</scope>
    <source>
        <strain evidence="7">DSM 6220</strain>
    </source>
</reference>
<dbReference type="Pfam" id="PF00355">
    <property type="entry name" value="Rieske"/>
    <property type="match status" value="1"/>
</dbReference>
<dbReference type="RefSeq" id="WP_014404368.1">
    <property type="nucleotide sequence ID" value="NC_017033.1"/>
</dbReference>
<dbReference type="eggNOG" id="COG4638">
    <property type="taxonomic scope" value="Bacteria"/>
</dbReference>
<feature type="domain" description="Rieske" evidence="6">
    <location>
        <begin position="28"/>
        <end position="130"/>
    </location>
</feature>
<dbReference type="PROSITE" id="PS00570">
    <property type="entry name" value="RING_HYDROXYL_ALPHA"/>
    <property type="match status" value="1"/>
</dbReference>